<comment type="caution">
    <text evidence="1">The sequence shown here is derived from an EMBL/GenBank/DDBJ whole genome shotgun (WGS) entry which is preliminary data.</text>
</comment>
<dbReference type="SUPFAM" id="SSF48371">
    <property type="entry name" value="ARM repeat"/>
    <property type="match status" value="1"/>
</dbReference>
<dbReference type="OrthoDB" id="5652553at2"/>
<dbReference type="STRING" id="40335.Ltuc_2203"/>
<evidence type="ECO:0000313" key="1">
    <source>
        <dbReference type="EMBL" id="KTD74356.1"/>
    </source>
</evidence>
<dbReference type="RefSeq" id="WP_058521320.1">
    <property type="nucleotide sequence ID" value="NZ_CAAAIP010000003.1"/>
</dbReference>
<dbReference type="EMBL" id="LNZA01000001">
    <property type="protein sequence ID" value="KTD74356.1"/>
    <property type="molecule type" value="Genomic_DNA"/>
</dbReference>
<proteinExistence type="predicted"/>
<keyword evidence="2" id="KW-1185">Reference proteome</keyword>
<gene>
    <name evidence="1" type="ORF">Ltuc_2203</name>
</gene>
<protein>
    <submittedName>
        <fullName evidence="1">Uncharacterized protein</fullName>
    </submittedName>
</protein>
<dbReference type="PATRIC" id="fig|40335.7.peg.2345"/>
<reference evidence="1 2" key="1">
    <citation type="submission" date="2015-11" db="EMBL/GenBank/DDBJ databases">
        <title>Genomic analysis of 38 Legionella species identifies large and diverse effector repertoires.</title>
        <authorList>
            <person name="Burstein D."/>
            <person name="Amaro F."/>
            <person name="Zusman T."/>
            <person name="Lifshitz Z."/>
            <person name="Cohen O."/>
            <person name="Gilbert J.A."/>
            <person name="Pupko T."/>
            <person name="Shuman H.A."/>
            <person name="Segal G."/>
        </authorList>
    </citation>
    <scope>NUCLEOTIDE SEQUENCE [LARGE SCALE GENOMIC DNA]</scope>
    <source>
        <strain evidence="1 2">ATCC 49180</strain>
    </source>
</reference>
<dbReference type="InterPro" id="IPR016024">
    <property type="entry name" value="ARM-type_fold"/>
</dbReference>
<dbReference type="Proteomes" id="UP000054693">
    <property type="component" value="Unassembled WGS sequence"/>
</dbReference>
<accession>A0A0W0ZZ46</accession>
<name>A0A0W0ZZ46_9GAMM</name>
<dbReference type="AlphaFoldDB" id="A0A0W0ZZ46"/>
<organism evidence="1 2">
    <name type="scientific">Legionella tucsonensis</name>
    <dbReference type="NCBI Taxonomy" id="40335"/>
    <lineage>
        <taxon>Bacteria</taxon>
        <taxon>Pseudomonadati</taxon>
        <taxon>Pseudomonadota</taxon>
        <taxon>Gammaproteobacteria</taxon>
        <taxon>Legionellales</taxon>
        <taxon>Legionellaceae</taxon>
        <taxon>Legionella</taxon>
    </lineage>
</organism>
<evidence type="ECO:0000313" key="2">
    <source>
        <dbReference type="Proteomes" id="UP000054693"/>
    </source>
</evidence>
<sequence length="519" mass="57098">MGDPLDLFPTGFLTIPFDQYPGSKTPKLLRVDLNWLIAELNNFITNTPSGTIVESNFGYWLTYALQCATNLHDENAVQQICALLYKLYDDRNPEILVSILSQTLEGAFEGQTVAYAWMDNLFTATFDYRGNSMVVAINYIFSQLLEKTGDELSLVIAKNIEKGSEKGKNAILVLARALANATAIPDNQPTAELIAELLRCFVKKSPGIISAALTEEIIYGSFKGKSSIYVLVGVVKNAVGDDSKVVQILSRVLMDVNKICPANLVDSLCKIHEIGPYKGKHALHIILISLVSAAYINKNSEVLSDLIDAVHQIWKSDAQGKVNSALMQTIHVGEHADLNGIMMIVRALIAAIDHQLQVEPIIEFLNDFIKSDPKELGSAFTHQAPKSTIGDYTLSPLLLLIDALNRSKNSFLKTKLHNIIHTLASSISAIEMSFSLAGEPKLVFVKEVAKVHSLTQADIIRLLGTESGKASSVSFDSGFFLTRNNRVEKQLFFQPCFIDEAREASKEEIDENNTSCSSL</sequence>